<feature type="non-terminal residue" evidence="2">
    <location>
        <position position="139"/>
    </location>
</feature>
<proteinExistence type="predicted"/>
<gene>
    <name evidence="2" type="ORF">0_12993_01</name>
</gene>
<protein>
    <recommendedName>
        <fullName evidence="1">TOD1/MUCI70 glycosyltransferase-like domain-containing protein</fullName>
    </recommendedName>
</protein>
<feature type="non-terminal residue" evidence="2">
    <location>
        <position position="1"/>
    </location>
</feature>
<evidence type="ECO:0000313" key="2">
    <source>
        <dbReference type="EMBL" id="AFG48088.1"/>
    </source>
</evidence>
<dbReference type="AlphaFoldDB" id="H9VE95"/>
<dbReference type="InterPro" id="IPR006852">
    <property type="entry name" value="TOD1_MUCI70"/>
</dbReference>
<evidence type="ECO:0000259" key="1">
    <source>
        <dbReference type="Pfam" id="PF04765"/>
    </source>
</evidence>
<feature type="domain" description="TOD1/MUCI70 glycosyltransferase-like" evidence="1">
    <location>
        <begin position="2"/>
        <end position="139"/>
    </location>
</feature>
<accession>H9VE95</accession>
<organism evidence="2">
    <name type="scientific">Pinus taeda</name>
    <name type="common">Loblolly pine</name>
    <dbReference type="NCBI Taxonomy" id="3352"/>
    <lineage>
        <taxon>Eukaryota</taxon>
        <taxon>Viridiplantae</taxon>
        <taxon>Streptophyta</taxon>
        <taxon>Embryophyta</taxon>
        <taxon>Tracheophyta</taxon>
        <taxon>Spermatophyta</taxon>
        <taxon>Pinopsida</taxon>
        <taxon>Pinidae</taxon>
        <taxon>Conifers I</taxon>
        <taxon>Pinales</taxon>
        <taxon>Pinaceae</taxon>
        <taxon>Pinus</taxon>
        <taxon>Pinus subgen. Pinus</taxon>
    </lineage>
</organism>
<dbReference type="PANTHER" id="PTHR12956:SF13">
    <property type="entry name" value="ALKALINE CERAMIDASE TOD1"/>
    <property type="match status" value="1"/>
</dbReference>
<reference evidence="2" key="1">
    <citation type="submission" date="2008-08" db="EMBL/GenBank/DDBJ databases">
        <title>Nucleotide Diversity and Divergence in the Loblolly Pine Gene Space.</title>
        <authorList>
            <person name="Neale D.B."/>
            <person name="Wegrzyn J.L."/>
            <person name="Lee J.M."/>
            <person name="Eckert A.J."/>
            <person name="Liechty J.D."/>
            <person name="Stevens K.A."/>
            <person name="Langley C.H."/>
        </authorList>
    </citation>
    <scope>NUCLEOTIDE SEQUENCE</scope>
    <source>
        <strain evidence="2">1453</strain>
        <tissue evidence="2">Megagametophyte</tissue>
    </source>
</reference>
<dbReference type="Pfam" id="PF04765">
    <property type="entry name" value="TOD1_MUCI70"/>
    <property type="match status" value="1"/>
</dbReference>
<dbReference type="InterPro" id="IPR048354">
    <property type="entry name" value="TOD1_MUCI70_glycTrfase_dom"/>
</dbReference>
<dbReference type="EMBL" id="FJ050573">
    <property type="protein sequence ID" value="AFG48088.1"/>
    <property type="molecule type" value="Genomic_DNA"/>
</dbReference>
<dbReference type="PANTHER" id="PTHR12956">
    <property type="entry name" value="ALKALINE CERAMIDASE-RELATED"/>
    <property type="match status" value="1"/>
</dbReference>
<name>H9VE95_PINTA</name>
<sequence length="139" mass="16170">HKIGLWRIVLVNELPYKESVMNSLVPKYLPHRLFPNCVYSIWTDAKLQLVVDPLFILESLLATHKVDIAMSKHPYNTHTMEEAIFTVRWGKWSKEAVRYQMESYCTDGLQPWSSEKLPYSSDVPDTALILRKHSLPTNL</sequence>